<protein>
    <submittedName>
        <fullName evidence="1">Uncharacterized protein</fullName>
    </submittedName>
</protein>
<dbReference type="AlphaFoldDB" id="A0A4Z2GST7"/>
<comment type="caution">
    <text evidence="1">The sequence shown here is derived from an EMBL/GenBank/DDBJ whole genome shotgun (WGS) entry which is preliminary data.</text>
</comment>
<sequence>MRMLTSVQYDRRPDNTPARYLDLLSVSDDQRHIVQSILQSKQSKFTPRKVNACFSSSPTGAPALKCLMALSAAEGTPSSQITFPTTAGSHKS</sequence>
<accession>A0A4Z2GST7</accession>
<keyword evidence="2" id="KW-1185">Reference proteome</keyword>
<reference evidence="1 2" key="1">
    <citation type="submission" date="2019-03" db="EMBL/GenBank/DDBJ databases">
        <title>First draft genome of Liparis tanakae, snailfish: a comprehensive survey of snailfish specific genes.</title>
        <authorList>
            <person name="Kim W."/>
            <person name="Song I."/>
            <person name="Jeong J.-H."/>
            <person name="Kim D."/>
            <person name="Kim S."/>
            <person name="Ryu S."/>
            <person name="Song J.Y."/>
            <person name="Lee S.K."/>
        </authorList>
    </citation>
    <scope>NUCLEOTIDE SEQUENCE [LARGE SCALE GENOMIC DNA]</scope>
    <source>
        <tissue evidence="1">Muscle</tissue>
    </source>
</reference>
<gene>
    <name evidence="1" type="ORF">EYF80_033640</name>
</gene>
<dbReference type="Proteomes" id="UP000314294">
    <property type="component" value="Unassembled WGS sequence"/>
</dbReference>
<name>A0A4Z2GST7_9TELE</name>
<proteinExistence type="predicted"/>
<evidence type="ECO:0000313" key="1">
    <source>
        <dbReference type="EMBL" id="TNN56175.1"/>
    </source>
</evidence>
<organism evidence="1 2">
    <name type="scientific">Liparis tanakae</name>
    <name type="common">Tanaka's snailfish</name>
    <dbReference type="NCBI Taxonomy" id="230148"/>
    <lineage>
        <taxon>Eukaryota</taxon>
        <taxon>Metazoa</taxon>
        <taxon>Chordata</taxon>
        <taxon>Craniata</taxon>
        <taxon>Vertebrata</taxon>
        <taxon>Euteleostomi</taxon>
        <taxon>Actinopterygii</taxon>
        <taxon>Neopterygii</taxon>
        <taxon>Teleostei</taxon>
        <taxon>Neoteleostei</taxon>
        <taxon>Acanthomorphata</taxon>
        <taxon>Eupercaria</taxon>
        <taxon>Perciformes</taxon>
        <taxon>Cottioidei</taxon>
        <taxon>Cottales</taxon>
        <taxon>Liparidae</taxon>
        <taxon>Liparis</taxon>
    </lineage>
</organism>
<dbReference type="EMBL" id="SRLO01000435">
    <property type="protein sequence ID" value="TNN56175.1"/>
    <property type="molecule type" value="Genomic_DNA"/>
</dbReference>
<evidence type="ECO:0000313" key="2">
    <source>
        <dbReference type="Proteomes" id="UP000314294"/>
    </source>
</evidence>